<dbReference type="InterPro" id="IPR017926">
    <property type="entry name" value="GATASE"/>
</dbReference>
<evidence type="ECO:0000256" key="2">
    <source>
        <dbReference type="ARBA" id="ARBA00011152"/>
    </source>
</evidence>
<evidence type="ECO:0000256" key="5">
    <source>
        <dbReference type="ARBA" id="ARBA00022962"/>
    </source>
</evidence>
<name>A0A0R2CU24_9LACO</name>
<dbReference type="Proteomes" id="UP000051131">
    <property type="component" value="Unassembled WGS sequence"/>
</dbReference>
<dbReference type="AlphaFoldDB" id="A0A0R2CU24"/>
<dbReference type="GO" id="GO:0016829">
    <property type="term" value="F:lyase activity"/>
    <property type="evidence" value="ECO:0007669"/>
    <property type="project" value="UniProtKB-KW"/>
</dbReference>
<evidence type="ECO:0000256" key="3">
    <source>
        <dbReference type="ARBA" id="ARBA00022605"/>
    </source>
</evidence>
<comment type="catalytic activity">
    <reaction evidence="9 10">
        <text>L-glutamine + H2O = L-glutamate + NH4(+)</text>
        <dbReference type="Rhea" id="RHEA:15889"/>
        <dbReference type="ChEBI" id="CHEBI:15377"/>
        <dbReference type="ChEBI" id="CHEBI:28938"/>
        <dbReference type="ChEBI" id="CHEBI:29985"/>
        <dbReference type="ChEBI" id="CHEBI:58359"/>
        <dbReference type="EC" id="3.5.1.2"/>
    </reaction>
</comment>
<evidence type="ECO:0000259" key="12">
    <source>
        <dbReference type="Pfam" id="PF00117"/>
    </source>
</evidence>
<dbReference type="GO" id="GO:0004359">
    <property type="term" value="F:glutaminase activity"/>
    <property type="evidence" value="ECO:0007669"/>
    <property type="project" value="UniProtKB-EC"/>
</dbReference>
<dbReference type="GO" id="GO:0005737">
    <property type="term" value="C:cytoplasm"/>
    <property type="evidence" value="ECO:0007669"/>
    <property type="project" value="UniProtKB-SubCell"/>
</dbReference>
<dbReference type="GO" id="GO:0000107">
    <property type="term" value="F:imidazoleglycerol-phosphate synthase activity"/>
    <property type="evidence" value="ECO:0007669"/>
    <property type="project" value="UniProtKB-UniRule"/>
</dbReference>
<dbReference type="EC" id="4.3.2.10" evidence="10"/>
<dbReference type="PROSITE" id="PS51273">
    <property type="entry name" value="GATASE_TYPE_1"/>
    <property type="match status" value="1"/>
</dbReference>
<keyword evidence="4 10" id="KW-0378">Hydrolase</keyword>
<dbReference type="SUPFAM" id="SSF52317">
    <property type="entry name" value="Class I glutamine amidotransferase-like"/>
    <property type="match status" value="1"/>
</dbReference>
<gene>
    <name evidence="10" type="primary">hisH</name>
    <name evidence="13" type="ORF">FC80_GL000517</name>
</gene>
<dbReference type="HAMAP" id="MF_00278">
    <property type="entry name" value="HisH"/>
    <property type="match status" value="1"/>
</dbReference>
<keyword evidence="10" id="KW-0963">Cytoplasm</keyword>
<feature type="active site" description="Nucleophile" evidence="10 11">
    <location>
        <position position="80"/>
    </location>
</feature>
<dbReference type="EMBL" id="AYZE01000010">
    <property type="protein sequence ID" value="KRM91548.1"/>
    <property type="molecule type" value="Genomic_DNA"/>
</dbReference>
<keyword evidence="3 10" id="KW-0028">Amino-acid biosynthesis</keyword>
<evidence type="ECO:0000256" key="8">
    <source>
        <dbReference type="ARBA" id="ARBA00047838"/>
    </source>
</evidence>
<comment type="function">
    <text evidence="10">IGPS catalyzes the conversion of PRFAR and glutamine to IGP, AICAR and glutamate. The HisH subunit catalyzes the hydrolysis of glutamine to glutamate and ammonia as part of the synthesis of IGP and AICAR. The resulting ammonia molecule is channeled to the active site of HisF.</text>
</comment>
<dbReference type="InterPro" id="IPR010139">
    <property type="entry name" value="Imidazole-glycPsynth_HisH"/>
</dbReference>
<dbReference type="PATRIC" id="fig|1423729.3.peg.520"/>
<dbReference type="PROSITE" id="PS51274">
    <property type="entry name" value="GATASE_COBBQ"/>
    <property type="match status" value="1"/>
</dbReference>
<dbReference type="Pfam" id="PF00117">
    <property type="entry name" value="GATase"/>
    <property type="match status" value="1"/>
</dbReference>
<comment type="subcellular location">
    <subcellularLocation>
        <location evidence="10">Cytoplasm</location>
    </subcellularLocation>
</comment>
<dbReference type="EC" id="3.5.1.2" evidence="10"/>
<dbReference type="UniPathway" id="UPA00031">
    <property type="reaction ID" value="UER00010"/>
</dbReference>
<evidence type="ECO:0000256" key="4">
    <source>
        <dbReference type="ARBA" id="ARBA00022801"/>
    </source>
</evidence>
<evidence type="ECO:0000313" key="14">
    <source>
        <dbReference type="Proteomes" id="UP000051131"/>
    </source>
</evidence>
<feature type="domain" description="Glutamine amidotransferase" evidence="12">
    <location>
        <begin position="4"/>
        <end position="198"/>
    </location>
</feature>
<evidence type="ECO:0000256" key="11">
    <source>
        <dbReference type="PIRSR" id="PIRSR000495-1"/>
    </source>
</evidence>
<evidence type="ECO:0000256" key="10">
    <source>
        <dbReference type="HAMAP-Rule" id="MF_00278"/>
    </source>
</evidence>
<feature type="active site" evidence="10 11">
    <location>
        <position position="184"/>
    </location>
</feature>
<evidence type="ECO:0000256" key="1">
    <source>
        <dbReference type="ARBA" id="ARBA00005091"/>
    </source>
</evidence>
<dbReference type="CDD" id="cd01748">
    <property type="entry name" value="GATase1_IGP_Synthase"/>
    <property type="match status" value="1"/>
</dbReference>
<dbReference type="PANTHER" id="PTHR42701:SF1">
    <property type="entry name" value="IMIDAZOLE GLYCEROL PHOSPHATE SYNTHASE SUBUNIT HISH"/>
    <property type="match status" value="1"/>
</dbReference>
<organism evidence="13 14">
    <name type="scientific">Liquorilactobacillus cacaonum DSM 21116</name>
    <dbReference type="NCBI Taxonomy" id="1423729"/>
    <lineage>
        <taxon>Bacteria</taxon>
        <taxon>Bacillati</taxon>
        <taxon>Bacillota</taxon>
        <taxon>Bacilli</taxon>
        <taxon>Lactobacillales</taxon>
        <taxon>Lactobacillaceae</taxon>
        <taxon>Liquorilactobacillus</taxon>
    </lineage>
</organism>
<comment type="pathway">
    <text evidence="1 10">Amino-acid biosynthesis; L-histidine biosynthesis; L-histidine from 5-phospho-alpha-D-ribose 1-diphosphate: step 5/9.</text>
</comment>
<dbReference type="PIRSF" id="PIRSF000495">
    <property type="entry name" value="Amidotransf_hisH"/>
    <property type="match status" value="1"/>
</dbReference>
<keyword evidence="14" id="KW-1185">Reference proteome</keyword>
<proteinExistence type="inferred from homology"/>
<evidence type="ECO:0000256" key="9">
    <source>
        <dbReference type="ARBA" id="ARBA00049534"/>
    </source>
</evidence>
<dbReference type="Gene3D" id="3.40.50.880">
    <property type="match status" value="1"/>
</dbReference>
<accession>A0A0R2CU24</accession>
<comment type="subunit">
    <text evidence="2 10">Heterodimer of HisH and HisF.</text>
</comment>
<evidence type="ECO:0000256" key="7">
    <source>
        <dbReference type="ARBA" id="ARBA00023239"/>
    </source>
</evidence>
<dbReference type="STRING" id="1423729.FC80_GL000517"/>
<dbReference type="NCBIfam" id="TIGR01855">
    <property type="entry name" value="IMP_synth_hisH"/>
    <property type="match status" value="1"/>
</dbReference>
<comment type="catalytic activity">
    <reaction evidence="8 10">
        <text>5-[(5-phospho-1-deoxy-D-ribulos-1-ylimino)methylamino]-1-(5-phospho-beta-D-ribosyl)imidazole-4-carboxamide + L-glutamine = D-erythro-1-(imidazol-4-yl)glycerol 3-phosphate + 5-amino-1-(5-phospho-beta-D-ribosyl)imidazole-4-carboxamide + L-glutamate + H(+)</text>
        <dbReference type="Rhea" id="RHEA:24793"/>
        <dbReference type="ChEBI" id="CHEBI:15378"/>
        <dbReference type="ChEBI" id="CHEBI:29985"/>
        <dbReference type="ChEBI" id="CHEBI:58278"/>
        <dbReference type="ChEBI" id="CHEBI:58359"/>
        <dbReference type="ChEBI" id="CHEBI:58475"/>
        <dbReference type="ChEBI" id="CHEBI:58525"/>
        <dbReference type="EC" id="4.3.2.10"/>
    </reaction>
</comment>
<dbReference type="GO" id="GO:0000105">
    <property type="term" value="P:L-histidine biosynthetic process"/>
    <property type="evidence" value="ECO:0007669"/>
    <property type="project" value="UniProtKB-UniRule"/>
</dbReference>
<keyword evidence="5 10" id="KW-0315">Glutamine amidotransferase</keyword>
<keyword evidence="7 10" id="KW-0456">Lyase</keyword>
<dbReference type="RefSeq" id="WP_057828779.1">
    <property type="nucleotide sequence ID" value="NZ_AYZE01000010.1"/>
</dbReference>
<protein>
    <recommendedName>
        <fullName evidence="10">Imidazole glycerol phosphate synthase subunit HisH</fullName>
        <ecNumber evidence="10">4.3.2.10</ecNumber>
    </recommendedName>
    <alternativeName>
        <fullName evidence="10">IGP synthase glutaminase subunit</fullName>
        <ecNumber evidence="10">3.5.1.2</ecNumber>
    </alternativeName>
    <alternativeName>
        <fullName evidence="10">IGP synthase subunit HisH</fullName>
    </alternativeName>
    <alternativeName>
        <fullName evidence="10">ImGP synthase subunit HisH</fullName>
        <shortName evidence="10">IGPS subunit HisH</shortName>
    </alternativeName>
</protein>
<dbReference type="InterPro" id="IPR029062">
    <property type="entry name" value="Class_I_gatase-like"/>
</dbReference>
<feature type="active site" evidence="10 11">
    <location>
        <position position="182"/>
    </location>
</feature>
<sequence>MLAVIDYDAGNTFNVIKAFDYLGVKIKLTDNPTEILESSGLILPGVGAFGPAMATLEKKQLVDVIKEAVLVKKIPLLGICLGMQLLFEKSSEYGEHNGLGLIPGNIIAIPEKGGLKVPQMGWNKNRLKIQGTKFDFIEGQYSYFVHSFYASCDKKYLISAVDYGVEVPAMVQNGSVFGTQFHPEKSGKIGLDILETFAKKVVRQ</sequence>
<evidence type="ECO:0000313" key="13">
    <source>
        <dbReference type="EMBL" id="KRM91548.1"/>
    </source>
</evidence>
<comment type="caution">
    <text evidence="13">The sequence shown here is derived from an EMBL/GenBank/DDBJ whole genome shotgun (WGS) entry which is preliminary data.</text>
</comment>
<keyword evidence="6 10" id="KW-0368">Histidine biosynthesis</keyword>
<reference evidence="13 14" key="1">
    <citation type="journal article" date="2015" name="Genome Announc.">
        <title>Expanding the biotechnology potential of lactobacilli through comparative genomics of 213 strains and associated genera.</title>
        <authorList>
            <person name="Sun Z."/>
            <person name="Harris H.M."/>
            <person name="McCann A."/>
            <person name="Guo C."/>
            <person name="Argimon S."/>
            <person name="Zhang W."/>
            <person name="Yang X."/>
            <person name="Jeffery I.B."/>
            <person name="Cooney J.C."/>
            <person name="Kagawa T.F."/>
            <person name="Liu W."/>
            <person name="Song Y."/>
            <person name="Salvetti E."/>
            <person name="Wrobel A."/>
            <person name="Rasinkangas P."/>
            <person name="Parkhill J."/>
            <person name="Rea M.C."/>
            <person name="O'Sullivan O."/>
            <person name="Ritari J."/>
            <person name="Douillard F.P."/>
            <person name="Paul Ross R."/>
            <person name="Yang R."/>
            <person name="Briner A.E."/>
            <person name="Felis G.E."/>
            <person name="de Vos W.M."/>
            <person name="Barrangou R."/>
            <person name="Klaenhammer T.R."/>
            <person name="Caufield P.W."/>
            <person name="Cui Y."/>
            <person name="Zhang H."/>
            <person name="O'Toole P.W."/>
        </authorList>
    </citation>
    <scope>NUCLEOTIDE SEQUENCE [LARGE SCALE GENOMIC DNA]</scope>
    <source>
        <strain evidence="13 14">DSM 21116</strain>
    </source>
</reference>
<dbReference type="OrthoDB" id="9807137at2"/>
<dbReference type="PANTHER" id="PTHR42701">
    <property type="entry name" value="IMIDAZOLE GLYCEROL PHOSPHATE SYNTHASE SUBUNIT HISH"/>
    <property type="match status" value="1"/>
</dbReference>
<evidence type="ECO:0000256" key="6">
    <source>
        <dbReference type="ARBA" id="ARBA00023102"/>
    </source>
</evidence>